<feature type="region of interest" description="Disordered" evidence="1">
    <location>
        <begin position="266"/>
        <end position="291"/>
    </location>
</feature>
<feature type="compositionally biased region" description="Basic and acidic residues" evidence="1">
    <location>
        <begin position="269"/>
        <end position="281"/>
    </location>
</feature>
<sequence length="481" mass="53104">MGFTYAIDGVRISLFHSSLSSRGRSNITPLIRIAGFLRRFPGGSLSLCNLRAMASRRMLVVALLGLCIVSAVAVADVKEVKPNNYPNFEFHESPVVSTADEKPNNFQSSQLDAHNEEASTKEFKPNNYPDFKFKETPVNEASPAHVDNAHDAFARNDHNSLYTVPDATYWSSRSDDQSSSHETYYGDSQFEFNVRQGTQEVSSFENTPSTKAVFKTVLPEYKGSDVSNRYPSSYEMINGRNQETNSGRFNPFASNEVRFTNVHKTQVPGEDHASGSEHSERSGSSQFYSPSSDPDFAFRFAKPESTTPSSFGDNKFQADNQADENVYSQFQFDNSEATNDPTATYGRTTPVLAAGNAKQLVAGGGHGCSHMYWAEHTKQWPSFFNVNTQVAQAFGTKAGEVYGTTTLFQALYDNRSDGYSQLLSHGTAALLNSYIMPNYGDRHDAVIDQFLGALASRTAAGVQAQKFLNKNHAYGPNECMN</sequence>
<dbReference type="PANTHER" id="PTHR33210">
    <property type="entry name" value="PROTODERMAL FACTOR 1"/>
    <property type="match status" value="1"/>
</dbReference>
<dbReference type="PANTHER" id="PTHR33210:SF18">
    <property type="entry name" value="PROTODERMAL FACTOR 1"/>
    <property type="match status" value="1"/>
</dbReference>
<reference evidence="3" key="3">
    <citation type="submission" date="2020-12" db="UniProtKB">
        <authorList>
            <consortium name="EnsemblPlants"/>
        </authorList>
    </citation>
    <scope>IDENTIFICATION</scope>
</reference>
<feature type="transmembrane region" description="Helical" evidence="2">
    <location>
        <begin position="58"/>
        <end position="75"/>
    </location>
</feature>
<dbReference type="EnsemblPlants" id="Pp3c1_6510V3.4">
    <property type="protein sequence ID" value="Pp3c1_6510V3.4"/>
    <property type="gene ID" value="Pp3c1_6510"/>
</dbReference>
<accession>A0A7I4BXM2</accession>
<dbReference type="Proteomes" id="UP000006727">
    <property type="component" value="Chromosome 1"/>
</dbReference>
<evidence type="ECO:0000313" key="3">
    <source>
        <dbReference type="EnsemblPlants" id="Pp3c1_6510V3.4"/>
    </source>
</evidence>
<keyword evidence="4" id="KW-1185">Reference proteome</keyword>
<name>A0A7I4BXM2_PHYPA</name>
<feature type="compositionally biased region" description="Polar residues" evidence="1">
    <location>
        <begin position="304"/>
        <end position="317"/>
    </location>
</feature>
<dbReference type="AlphaFoldDB" id="A0A7I4BXM2"/>
<keyword evidence="2" id="KW-0812">Transmembrane</keyword>
<evidence type="ECO:0000256" key="1">
    <source>
        <dbReference type="SAM" id="MobiDB-lite"/>
    </source>
</evidence>
<reference evidence="3 4" key="2">
    <citation type="journal article" date="2018" name="Plant J.">
        <title>The Physcomitrella patens chromosome-scale assembly reveals moss genome structure and evolution.</title>
        <authorList>
            <person name="Lang D."/>
            <person name="Ullrich K.K."/>
            <person name="Murat F."/>
            <person name="Fuchs J."/>
            <person name="Jenkins J."/>
            <person name="Haas F.B."/>
            <person name="Piednoel M."/>
            <person name="Gundlach H."/>
            <person name="Van Bel M."/>
            <person name="Meyberg R."/>
            <person name="Vives C."/>
            <person name="Morata J."/>
            <person name="Symeonidi A."/>
            <person name="Hiss M."/>
            <person name="Muchero W."/>
            <person name="Kamisugi Y."/>
            <person name="Saleh O."/>
            <person name="Blanc G."/>
            <person name="Decker E.L."/>
            <person name="van Gessel N."/>
            <person name="Grimwood J."/>
            <person name="Hayes R.D."/>
            <person name="Graham S.W."/>
            <person name="Gunter L.E."/>
            <person name="McDaniel S.F."/>
            <person name="Hoernstein S.N.W."/>
            <person name="Larsson A."/>
            <person name="Li F.W."/>
            <person name="Perroud P.F."/>
            <person name="Phillips J."/>
            <person name="Ranjan P."/>
            <person name="Rokshar D.S."/>
            <person name="Rothfels C.J."/>
            <person name="Schneider L."/>
            <person name="Shu S."/>
            <person name="Stevenson D.W."/>
            <person name="Thummler F."/>
            <person name="Tillich M."/>
            <person name="Villarreal Aguilar J.C."/>
            <person name="Widiez T."/>
            <person name="Wong G.K."/>
            <person name="Wymore A."/>
            <person name="Zhang Y."/>
            <person name="Zimmer A.D."/>
            <person name="Quatrano R.S."/>
            <person name="Mayer K.F.X."/>
            <person name="Goodstein D."/>
            <person name="Casacuberta J.M."/>
            <person name="Vandepoele K."/>
            <person name="Reski R."/>
            <person name="Cuming A.C."/>
            <person name="Tuskan G.A."/>
            <person name="Maumus F."/>
            <person name="Salse J."/>
            <person name="Schmutz J."/>
            <person name="Rensing S.A."/>
        </authorList>
    </citation>
    <scope>NUCLEOTIDE SEQUENCE [LARGE SCALE GENOMIC DNA]</scope>
    <source>
        <strain evidence="3 4">cv. Gransden 2004</strain>
    </source>
</reference>
<reference evidence="3 4" key="1">
    <citation type="journal article" date="2008" name="Science">
        <title>The Physcomitrella genome reveals evolutionary insights into the conquest of land by plants.</title>
        <authorList>
            <person name="Rensing S."/>
            <person name="Lang D."/>
            <person name="Zimmer A."/>
            <person name="Terry A."/>
            <person name="Salamov A."/>
            <person name="Shapiro H."/>
            <person name="Nishiyama T."/>
            <person name="Perroud P.-F."/>
            <person name="Lindquist E."/>
            <person name="Kamisugi Y."/>
            <person name="Tanahashi T."/>
            <person name="Sakakibara K."/>
            <person name="Fujita T."/>
            <person name="Oishi K."/>
            <person name="Shin-I T."/>
            <person name="Kuroki Y."/>
            <person name="Toyoda A."/>
            <person name="Suzuki Y."/>
            <person name="Hashimoto A."/>
            <person name="Yamaguchi K."/>
            <person name="Sugano A."/>
            <person name="Kohara Y."/>
            <person name="Fujiyama A."/>
            <person name="Anterola A."/>
            <person name="Aoki S."/>
            <person name="Ashton N."/>
            <person name="Barbazuk W.B."/>
            <person name="Barker E."/>
            <person name="Bennetzen J."/>
            <person name="Bezanilla M."/>
            <person name="Blankenship R."/>
            <person name="Cho S.H."/>
            <person name="Dutcher S."/>
            <person name="Estelle M."/>
            <person name="Fawcett J.A."/>
            <person name="Gundlach H."/>
            <person name="Hanada K."/>
            <person name="Heyl A."/>
            <person name="Hicks K.A."/>
            <person name="Hugh J."/>
            <person name="Lohr M."/>
            <person name="Mayer K."/>
            <person name="Melkozernov A."/>
            <person name="Murata T."/>
            <person name="Nelson D."/>
            <person name="Pils B."/>
            <person name="Prigge M."/>
            <person name="Reiss B."/>
            <person name="Renner T."/>
            <person name="Rombauts S."/>
            <person name="Rushton P."/>
            <person name="Sanderfoot A."/>
            <person name="Schween G."/>
            <person name="Shiu S.-H."/>
            <person name="Stueber K."/>
            <person name="Theodoulou F.L."/>
            <person name="Tu H."/>
            <person name="Van de Peer Y."/>
            <person name="Verrier P.J."/>
            <person name="Waters E."/>
            <person name="Wood A."/>
            <person name="Yang L."/>
            <person name="Cove D."/>
            <person name="Cuming A."/>
            <person name="Hasebe M."/>
            <person name="Lucas S."/>
            <person name="Mishler D.B."/>
            <person name="Reski R."/>
            <person name="Grigoriev I."/>
            <person name="Quatrano R.S."/>
            <person name="Boore J.L."/>
        </authorList>
    </citation>
    <scope>NUCLEOTIDE SEQUENCE [LARGE SCALE GENOMIC DNA]</scope>
    <source>
        <strain evidence="3 4">cv. Gransden 2004</strain>
    </source>
</reference>
<feature type="region of interest" description="Disordered" evidence="1">
    <location>
        <begin position="298"/>
        <end position="317"/>
    </location>
</feature>
<proteinExistence type="predicted"/>
<organism evidence="3 4">
    <name type="scientific">Physcomitrium patens</name>
    <name type="common">Spreading-leaved earth moss</name>
    <name type="synonym">Physcomitrella patens</name>
    <dbReference type="NCBI Taxonomy" id="3218"/>
    <lineage>
        <taxon>Eukaryota</taxon>
        <taxon>Viridiplantae</taxon>
        <taxon>Streptophyta</taxon>
        <taxon>Embryophyta</taxon>
        <taxon>Bryophyta</taxon>
        <taxon>Bryophytina</taxon>
        <taxon>Bryopsida</taxon>
        <taxon>Funariidae</taxon>
        <taxon>Funariales</taxon>
        <taxon>Funariaceae</taxon>
        <taxon>Physcomitrium</taxon>
    </lineage>
</organism>
<keyword evidence="2" id="KW-0472">Membrane</keyword>
<dbReference type="InParanoid" id="A0A7I4BXM2"/>
<dbReference type="InterPro" id="IPR039923">
    <property type="entry name" value="Protodermal_1"/>
</dbReference>
<evidence type="ECO:0000313" key="4">
    <source>
        <dbReference type="Proteomes" id="UP000006727"/>
    </source>
</evidence>
<keyword evidence="2" id="KW-1133">Transmembrane helix</keyword>
<dbReference type="Gramene" id="Pp3c1_6510V3.4">
    <property type="protein sequence ID" value="Pp3c1_6510V3.4"/>
    <property type="gene ID" value="Pp3c1_6510"/>
</dbReference>
<protein>
    <submittedName>
        <fullName evidence="3">Uncharacterized protein</fullName>
    </submittedName>
</protein>
<dbReference type="EMBL" id="ABEU02000001">
    <property type="status" value="NOT_ANNOTATED_CDS"/>
    <property type="molecule type" value="Genomic_DNA"/>
</dbReference>
<gene>
    <name evidence="3" type="primary">LOC112290984</name>
</gene>
<evidence type="ECO:0000256" key="2">
    <source>
        <dbReference type="SAM" id="Phobius"/>
    </source>
</evidence>